<keyword evidence="3" id="KW-0732">Signal</keyword>
<protein>
    <recommendedName>
        <fullName evidence="2">Superoxide dismutase [Cu-Zn]</fullName>
        <ecNumber evidence="2">1.15.1.1</ecNumber>
    </recommendedName>
</protein>
<dbReference type="EMBL" id="LLXU01000050">
    <property type="protein sequence ID" value="KRG46892.1"/>
    <property type="molecule type" value="Genomic_DNA"/>
</dbReference>
<keyword evidence="2" id="KW-0479">Metal-binding</keyword>
<proteinExistence type="inferred from homology"/>
<dbReference type="PROSITE" id="PS00332">
    <property type="entry name" value="SOD_CU_ZN_2"/>
    <property type="match status" value="1"/>
</dbReference>
<keyword evidence="2" id="KW-0186">Copper</keyword>
<comment type="similarity">
    <text evidence="1 2">Belongs to the Cu-Zn superoxide dismutase family.</text>
</comment>
<comment type="cofactor">
    <cofactor evidence="2">
        <name>Cu cation</name>
        <dbReference type="ChEBI" id="CHEBI:23378"/>
    </cofactor>
    <text evidence="2">Binds 1 copper ion per subunit.</text>
</comment>
<dbReference type="InterPro" id="IPR036423">
    <property type="entry name" value="SOD-like_Cu/Zn_dom_sf"/>
</dbReference>
<dbReference type="PANTHER" id="PTHR10003">
    <property type="entry name" value="SUPEROXIDE DISMUTASE CU-ZN -RELATED"/>
    <property type="match status" value="1"/>
</dbReference>
<keyword evidence="6" id="KW-1185">Reference proteome</keyword>
<dbReference type="EC" id="1.15.1.1" evidence="2"/>
<dbReference type="GO" id="GO:0005507">
    <property type="term" value="F:copper ion binding"/>
    <property type="evidence" value="ECO:0007669"/>
    <property type="project" value="InterPro"/>
</dbReference>
<dbReference type="InterPro" id="IPR018152">
    <property type="entry name" value="SOD_Cu/Zn_BS"/>
</dbReference>
<keyword evidence="2" id="KW-0560">Oxidoreductase</keyword>
<dbReference type="AlphaFoldDB" id="A0A0R0ANS7"/>
<accession>A0A0R0ANS7</accession>
<comment type="caution">
    <text evidence="5">The sequence shown here is derived from an EMBL/GenBank/DDBJ whole genome shotgun (WGS) entry which is preliminary data.</text>
</comment>
<comment type="catalytic activity">
    <reaction evidence="2">
        <text>2 superoxide + 2 H(+) = H2O2 + O2</text>
        <dbReference type="Rhea" id="RHEA:20696"/>
        <dbReference type="ChEBI" id="CHEBI:15378"/>
        <dbReference type="ChEBI" id="CHEBI:15379"/>
        <dbReference type="ChEBI" id="CHEBI:16240"/>
        <dbReference type="ChEBI" id="CHEBI:18421"/>
        <dbReference type="EC" id="1.15.1.1"/>
    </reaction>
</comment>
<comment type="function">
    <text evidence="2">Destroys radicals which are normally produced within the cells and which are toxic to biological systems.</text>
</comment>
<feature type="chain" id="PRO_5006391060" description="Superoxide dismutase [Cu-Zn]" evidence="3">
    <location>
        <begin position="21"/>
        <end position="187"/>
    </location>
</feature>
<dbReference type="Proteomes" id="UP000051802">
    <property type="component" value="Unassembled WGS sequence"/>
</dbReference>
<dbReference type="Pfam" id="PF00080">
    <property type="entry name" value="Sod_Cu"/>
    <property type="match status" value="1"/>
</dbReference>
<feature type="domain" description="Superoxide dismutase copper/zinc binding" evidence="4">
    <location>
        <begin position="54"/>
        <end position="183"/>
    </location>
</feature>
<organism evidence="5 6">
    <name type="scientific">Stenotrophomonas panacihumi</name>
    <dbReference type="NCBI Taxonomy" id="676599"/>
    <lineage>
        <taxon>Bacteria</taxon>
        <taxon>Pseudomonadati</taxon>
        <taxon>Pseudomonadota</taxon>
        <taxon>Gammaproteobacteria</taxon>
        <taxon>Lysobacterales</taxon>
        <taxon>Lysobacteraceae</taxon>
        <taxon>Stenotrophomonas</taxon>
    </lineage>
</organism>
<dbReference type="PROSITE" id="PS00087">
    <property type="entry name" value="SOD_CU_ZN_1"/>
    <property type="match status" value="1"/>
</dbReference>
<evidence type="ECO:0000313" key="5">
    <source>
        <dbReference type="EMBL" id="KRG46892.1"/>
    </source>
</evidence>
<gene>
    <name evidence="5" type="ORF">ARC20_04285</name>
</gene>
<evidence type="ECO:0000256" key="2">
    <source>
        <dbReference type="RuleBase" id="RU000393"/>
    </source>
</evidence>
<comment type="cofactor">
    <cofactor evidence="2">
        <name>Zn(2+)</name>
        <dbReference type="ChEBI" id="CHEBI:29105"/>
    </cofactor>
    <text evidence="2">Binds 1 zinc ion per subunit.</text>
</comment>
<dbReference type="PRINTS" id="PR00068">
    <property type="entry name" value="CUZNDISMTASE"/>
</dbReference>
<dbReference type="InterPro" id="IPR001424">
    <property type="entry name" value="SOD_Cu_Zn_dom"/>
</dbReference>
<dbReference type="InterPro" id="IPR024134">
    <property type="entry name" value="SOD_Cu/Zn_/chaperone"/>
</dbReference>
<dbReference type="GO" id="GO:0004784">
    <property type="term" value="F:superoxide dismutase activity"/>
    <property type="evidence" value="ECO:0007669"/>
    <property type="project" value="UniProtKB-EC"/>
</dbReference>
<dbReference type="RefSeq" id="WP_057644031.1">
    <property type="nucleotide sequence ID" value="NZ_LLXU01000050.1"/>
</dbReference>
<dbReference type="SUPFAM" id="SSF49329">
    <property type="entry name" value="Cu,Zn superoxide dismutase-like"/>
    <property type="match status" value="1"/>
</dbReference>
<reference evidence="5 6" key="1">
    <citation type="submission" date="2015-10" db="EMBL/GenBank/DDBJ databases">
        <title>Genome sequencing and analysis of members of genus Stenotrophomonas.</title>
        <authorList>
            <person name="Patil P.P."/>
            <person name="Midha S."/>
            <person name="Patil P.B."/>
        </authorList>
    </citation>
    <scope>NUCLEOTIDE SEQUENCE [LARGE SCALE GENOMIC DNA]</scope>
    <source>
        <strain evidence="5 6">JCM 16536</strain>
    </source>
</reference>
<dbReference type="PROSITE" id="PS51257">
    <property type="entry name" value="PROKAR_LIPOPROTEIN"/>
    <property type="match status" value="1"/>
</dbReference>
<evidence type="ECO:0000313" key="6">
    <source>
        <dbReference type="Proteomes" id="UP000051802"/>
    </source>
</evidence>
<keyword evidence="2" id="KW-0862">Zinc</keyword>
<feature type="signal peptide" evidence="3">
    <location>
        <begin position="1"/>
        <end position="20"/>
    </location>
</feature>
<dbReference type="Gene3D" id="2.60.40.200">
    <property type="entry name" value="Superoxide dismutase, copper/zinc binding domain"/>
    <property type="match status" value="1"/>
</dbReference>
<evidence type="ECO:0000256" key="1">
    <source>
        <dbReference type="ARBA" id="ARBA00010457"/>
    </source>
</evidence>
<dbReference type="CDD" id="cd00305">
    <property type="entry name" value="Cu-Zn_Superoxide_Dismutase"/>
    <property type="match status" value="1"/>
</dbReference>
<evidence type="ECO:0000256" key="3">
    <source>
        <dbReference type="SAM" id="SignalP"/>
    </source>
</evidence>
<sequence length="187" mass="18564">MNCRVLSVLALLALTACSSAPPSKPLPTLPPAPVSSVRQAGAALASASGSLVSGRIVLLPMPQGVRLTGTVGGLRAGGSFGFHVHERGDCSAVDASSAGAHFNPTASAHGRNGGGPHHLGDMDNLVADAEGVVHLDFVLGGVALGTGAGNDILGRALIVHADPDDYRSQPSGNAGARLACGVIRASR</sequence>
<evidence type="ECO:0000259" key="4">
    <source>
        <dbReference type="Pfam" id="PF00080"/>
    </source>
</evidence>
<name>A0A0R0ANS7_9GAMM</name>
<dbReference type="STRING" id="676599.ARC20_04285"/>